<name>A0ACC3D732_9PEZI</name>
<evidence type="ECO:0000313" key="1">
    <source>
        <dbReference type="EMBL" id="KAK3062777.1"/>
    </source>
</evidence>
<proteinExistence type="predicted"/>
<sequence length="512" mass="58723">MEEYSPEPVKVPRYFDRTLPNARFRGGGAFHKPHHFTRYRYPVPSLIPINDSCTLSIRPTPTELKVPLPNGDTKLFRRMAPGSPPQDVEATSFFTVSETVDERLEVHQQDKDLISEYRGNKSLCPLGDLPARGDLPHTMDFVSRFPGDTTLEMVTYNTSGTSRWQDATVIIKRSTTLLAADCQGNKIHLKCSSIHLFTLAQWVNGIHPRSGCPIAGGMLWWHELNHLRLRLSGRAYLEVQKVLDAINFQEPPPVWYVQPVPAEQLWKQIFTRVRTLPKTRADHTCMICRSRFKKRKHNPVKLACGHVVGEDCIKPWLTNGANTGCPLCFRPCFPPGLMETASWKPDLGVRRELLFQQELDKPFDDSMPGSEELADFSPVFRLAELWNATKQSGQGSLSQPERYNPAGWMEMFLVVGQIHQALKYIETESGMSFSPESFEDWLLFEVNDAFEQLAKDFSRPRVYPPTVEAFAKRFIHRYVNLLWKPDFEVPQHEHGEQALDYERLEEHFSTLL</sequence>
<dbReference type="EMBL" id="JAWDJW010007130">
    <property type="protein sequence ID" value="KAK3062777.1"/>
    <property type="molecule type" value="Genomic_DNA"/>
</dbReference>
<reference evidence="1" key="1">
    <citation type="submission" date="2024-09" db="EMBL/GenBank/DDBJ databases">
        <title>Black Yeasts Isolated from many extreme environments.</title>
        <authorList>
            <person name="Coleine C."/>
            <person name="Stajich J.E."/>
            <person name="Selbmann L."/>
        </authorList>
    </citation>
    <scope>NUCLEOTIDE SEQUENCE</scope>
    <source>
        <strain evidence="1">CCFEE 5737</strain>
    </source>
</reference>
<protein>
    <submittedName>
        <fullName evidence="1">Uncharacterized protein</fullName>
    </submittedName>
</protein>
<keyword evidence="2" id="KW-1185">Reference proteome</keyword>
<gene>
    <name evidence="1" type="ORF">LTS18_003368</name>
</gene>
<evidence type="ECO:0000313" key="2">
    <source>
        <dbReference type="Proteomes" id="UP001186974"/>
    </source>
</evidence>
<organism evidence="1 2">
    <name type="scientific">Coniosporium uncinatum</name>
    <dbReference type="NCBI Taxonomy" id="93489"/>
    <lineage>
        <taxon>Eukaryota</taxon>
        <taxon>Fungi</taxon>
        <taxon>Dikarya</taxon>
        <taxon>Ascomycota</taxon>
        <taxon>Pezizomycotina</taxon>
        <taxon>Dothideomycetes</taxon>
        <taxon>Dothideomycetes incertae sedis</taxon>
        <taxon>Coniosporium</taxon>
    </lineage>
</organism>
<accession>A0ACC3D732</accession>
<dbReference type="Proteomes" id="UP001186974">
    <property type="component" value="Unassembled WGS sequence"/>
</dbReference>
<comment type="caution">
    <text evidence="1">The sequence shown here is derived from an EMBL/GenBank/DDBJ whole genome shotgun (WGS) entry which is preliminary data.</text>
</comment>